<dbReference type="Gene3D" id="3.40.50.720">
    <property type="entry name" value="NAD(P)-binding Rossmann-like Domain"/>
    <property type="match status" value="1"/>
</dbReference>
<gene>
    <name evidence="2" type="ORF">MNBD_BACTEROID07-1895</name>
</gene>
<keyword evidence="1" id="KW-0560">Oxidoreductase</keyword>
<dbReference type="PANTHER" id="PTHR43157">
    <property type="entry name" value="PHOSPHATIDYLINOSITOL-GLYCAN BIOSYNTHESIS CLASS F PROTEIN-RELATED"/>
    <property type="match status" value="1"/>
</dbReference>
<dbReference type="Pfam" id="PF13561">
    <property type="entry name" value="adh_short_C2"/>
    <property type="match status" value="1"/>
</dbReference>
<protein>
    <submittedName>
        <fullName evidence="2">Uncharacterized protein</fullName>
    </submittedName>
</protein>
<name>A0A3B0VCZ1_9ZZZZ</name>
<accession>A0A3B0VCZ1</accession>
<organism evidence="2">
    <name type="scientific">hydrothermal vent metagenome</name>
    <dbReference type="NCBI Taxonomy" id="652676"/>
    <lineage>
        <taxon>unclassified sequences</taxon>
        <taxon>metagenomes</taxon>
        <taxon>ecological metagenomes</taxon>
    </lineage>
</organism>
<dbReference type="SUPFAM" id="SSF51735">
    <property type="entry name" value="NAD(P)-binding Rossmann-fold domains"/>
    <property type="match status" value="1"/>
</dbReference>
<dbReference type="PANTHER" id="PTHR43157:SF31">
    <property type="entry name" value="PHOSPHATIDYLINOSITOL-GLYCAN BIOSYNTHESIS CLASS F PROTEIN"/>
    <property type="match status" value="1"/>
</dbReference>
<evidence type="ECO:0000313" key="2">
    <source>
        <dbReference type="EMBL" id="VAW29836.1"/>
    </source>
</evidence>
<dbReference type="InterPro" id="IPR002347">
    <property type="entry name" value="SDR_fam"/>
</dbReference>
<dbReference type="GO" id="GO:0016491">
    <property type="term" value="F:oxidoreductase activity"/>
    <property type="evidence" value="ECO:0007669"/>
    <property type="project" value="UniProtKB-KW"/>
</dbReference>
<proteinExistence type="predicted"/>
<evidence type="ECO:0000256" key="1">
    <source>
        <dbReference type="ARBA" id="ARBA00023002"/>
    </source>
</evidence>
<dbReference type="InterPro" id="IPR036291">
    <property type="entry name" value="NAD(P)-bd_dom_sf"/>
</dbReference>
<dbReference type="AlphaFoldDB" id="A0A3B0VCZ1"/>
<sequence>MVNVSSMAQSGSIDFDNLNGEKYFDPYNAYAVSKLENILFTYKLAHMLKNDGVMANCLHPGVIDTKLLHAGWGMGGAGVHQGAQNSIYAAVSPEMEGKTGLYLVSQQPAKSVAISYDKKVQERLWEISLALAF</sequence>
<dbReference type="EMBL" id="UOET01000434">
    <property type="protein sequence ID" value="VAW29836.1"/>
    <property type="molecule type" value="Genomic_DNA"/>
</dbReference>
<reference evidence="2" key="1">
    <citation type="submission" date="2018-06" db="EMBL/GenBank/DDBJ databases">
        <authorList>
            <person name="Zhirakovskaya E."/>
        </authorList>
    </citation>
    <scope>NUCLEOTIDE SEQUENCE</scope>
</reference>